<dbReference type="OrthoDB" id="764655at2"/>
<dbReference type="RefSeq" id="WP_074223270.1">
    <property type="nucleotide sequence ID" value="NZ_FSRC01000001.1"/>
</dbReference>
<evidence type="ECO:0000313" key="1">
    <source>
        <dbReference type="EMBL" id="SIN67330.1"/>
    </source>
</evidence>
<dbReference type="Proteomes" id="UP000185221">
    <property type="component" value="Unassembled WGS sequence"/>
</dbReference>
<sequence length="100" mass="11579">MKGDTIILTPTLVMDTLIRKGEPDSLVRSLNKTTERVSDEQFAIDNITSGGQLPPDYVPKKLFFKKERLYEFNANGKLKKKKERGLFAKKKFVPWYKNID</sequence>
<dbReference type="AlphaFoldDB" id="A0A1N6D959"/>
<evidence type="ECO:0000313" key="2">
    <source>
        <dbReference type="Proteomes" id="UP000185221"/>
    </source>
</evidence>
<accession>A0A1N6D959</accession>
<dbReference type="EMBL" id="FSRC01000001">
    <property type="protein sequence ID" value="SIN67330.1"/>
    <property type="molecule type" value="Genomic_DNA"/>
</dbReference>
<protein>
    <submittedName>
        <fullName evidence="1">Uncharacterized protein</fullName>
    </submittedName>
</protein>
<name>A0A1N6D959_9BACT</name>
<keyword evidence="2" id="KW-1185">Reference proteome</keyword>
<proteinExistence type="predicted"/>
<gene>
    <name evidence="1" type="ORF">SAMN05444394_0523</name>
</gene>
<organism evidence="1 2">
    <name type="scientific">Algoriphagus halophilus</name>
    <dbReference type="NCBI Taxonomy" id="226505"/>
    <lineage>
        <taxon>Bacteria</taxon>
        <taxon>Pseudomonadati</taxon>
        <taxon>Bacteroidota</taxon>
        <taxon>Cytophagia</taxon>
        <taxon>Cytophagales</taxon>
        <taxon>Cyclobacteriaceae</taxon>
        <taxon>Algoriphagus</taxon>
    </lineage>
</organism>
<reference evidence="2" key="1">
    <citation type="submission" date="2016-11" db="EMBL/GenBank/DDBJ databases">
        <authorList>
            <person name="Varghese N."/>
            <person name="Submissions S."/>
        </authorList>
    </citation>
    <scope>NUCLEOTIDE SEQUENCE [LARGE SCALE GENOMIC DNA]</scope>
    <source>
        <strain evidence="2">DSM 15292</strain>
    </source>
</reference>